<proteinExistence type="predicted"/>
<evidence type="ECO:0000313" key="2">
    <source>
        <dbReference type="EMBL" id="SDE90523.1"/>
    </source>
</evidence>
<sequence length="301" mass="31408">MILITTPTGAIGSQVLRSLLDEAPARGEALRVVVRDPAKLPEEVRGRVDVVTGSHGDAAVLDRALDGVEEVFWVVPPDPAAASLDEAYSGFTRPAAKAFAAHGVRRVVGVSSVGRGTPVAGRAGLVTASLAMDDLIAGSGVAYRALACATFTDNLLRQAGPIRERGVFSDTVPADRPEATVATADIAAAAVRLLLDREWSGTGEVPVLGPEELTADERARILSEVLGRAVRYEPVSLEDYAAGFAARGVPEAFATGMVDMMRARNEGLDAAVSRTDANVFVGGTTFREWCEGVLRGVVSGA</sequence>
<dbReference type="InterPro" id="IPR051604">
    <property type="entry name" value="Ergot_Alk_Oxidoreductase"/>
</dbReference>
<feature type="domain" description="NAD(P)-binding" evidence="1">
    <location>
        <begin position="8"/>
        <end position="196"/>
    </location>
</feature>
<evidence type="ECO:0000259" key="1">
    <source>
        <dbReference type="Pfam" id="PF13460"/>
    </source>
</evidence>
<dbReference type="PANTHER" id="PTHR43162">
    <property type="match status" value="1"/>
</dbReference>
<dbReference type="InterPro" id="IPR036291">
    <property type="entry name" value="NAD(P)-bd_dom_sf"/>
</dbReference>
<name>A0A1G7GR56_9ACTN</name>
<dbReference type="Gene3D" id="3.90.25.10">
    <property type="entry name" value="UDP-galactose 4-epimerase, domain 1"/>
    <property type="match status" value="1"/>
</dbReference>
<dbReference type="SUPFAM" id="SSF51735">
    <property type="entry name" value="NAD(P)-binding Rossmann-fold domains"/>
    <property type="match status" value="1"/>
</dbReference>
<reference evidence="2 3" key="1">
    <citation type="submission" date="2016-10" db="EMBL/GenBank/DDBJ databases">
        <authorList>
            <person name="de Groot N.N."/>
        </authorList>
    </citation>
    <scope>NUCLEOTIDE SEQUENCE [LARGE SCALE GENOMIC DNA]</scope>
    <source>
        <strain evidence="2 3">CGMCC 4.1859</strain>
    </source>
</reference>
<organism evidence="2 3">
    <name type="scientific">Streptomyces griseoaurantiacus</name>
    <dbReference type="NCBI Taxonomy" id="68213"/>
    <lineage>
        <taxon>Bacteria</taxon>
        <taxon>Bacillati</taxon>
        <taxon>Actinomycetota</taxon>
        <taxon>Actinomycetes</taxon>
        <taxon>Kitasatosporales</taxon>
        <taxon>Streptomycetaceae</taxon>
        <taxon>Streptomyces</taxon>
        <taxon>Streptomyces aurantiacus group</taxon>
    </lineage>
</organism>
<dbReference type="Gene3D" id="3.40.50.720">
    <property type="entry name" value="NAD(P)-binding Rossmann-like Domain"/>
    <property type="match status" value="1"/>
</dbReference>
<gene>
    <name evidence="2" type="ORF">SAMN05216260_104362</name>
</gene>
<dbReference type="PANTHER" id="PTHR43162:SF1">
    <property type="entry name" value="PRESTALK A DIFFERENTIATION PROTEIN A"/>
    <property type="match status" value="1"/>
</dbReference>
<dbReference type="AlphaFoldDB" id="A0A1G7GR56"/>
<dbReference type="Proteomes" id="UP000198614">
    <property type="component" value="Unassembled WGS sequence"/>
</dbReference>
<dbReference type="EMBL" id="FNAX01000004">
    <property type="protein sequence ID" value="SDE90523.1"/>
    <property type="molecule type" value="Genomic_DNA"/>
</dbReference>
<protein>
    <submittedName>
        <fullName evidence="2">Uncharacterized conserved protein YbjT, contains NAD(P)-binding and DUF2867 domains</fullName>
    </submittedName>
</protein>
<dbReference type="OrthoDB" id="4632815at2"/>
<accession>A0A1G7GR56</accession>
<dbReference type="InterPro" id="IPR016040">
    <property type="entry name" value="NAD(P)-bd_dom"/>
</dbReference>
<evidence type="ECO:0000313" key="3">
    <source>
        <dbReference type="Proteomes" id="UP000198614"/>
    </source>
</evidence>
<dbReference type="Pfam" id="PF13460">
    <property type="entry name" value="NAD_binding_10"/>
    <property type="match status" value="1"/>
</dbReference>